<dbReference type="EMBL" id="BAAABV010000023">
    <property type="protein sequence ID" value="GAA0306892.1"/>
    <property type="molecule type" value="Genomic_DNA"/>
</dbReference>
<feature type="transmembrane region" description="Helical" evidence="1">
    <location>
        <begin position="242"/>
        <end position="260"/>
    </location>
</feature>
<dbReference type="RefSeq" id="WP_344164343.1">
    <property type="nucleotide sequence ID" value="NZ_BAAABV010000023.1"/>
</dbReference>
<sequence length="401" mass="44482">MAEPGHPSSDQTPLALHPLAYLEDGDEVTIGRRDTETYAIFPPDGAALVRRLQEGATPAQAADWYEAEYGERADVADVVEALRELGFVRADGEPEPVAGPVRWQRLGRAAFSPAAWTAYGLIVAWAAVSVIRDPGLLPTPDDLVFSHYYAVITVVLFVVAVPLIAVHEIFHALAGRRLGIRSRTRMSYRFYFLVVETSLDGLAGVERRKRYLPILAGMVADVVLIALAVITAGLAHGLTARVCMAVAFTTFIRLLWQFFLYLRTDVYVLITTVLGCVDLHTTAVRMLANRVNRLLGRTGRLTDESLWHPVDRRAARWYSWLLPIGYAVSLTTFLWGVGPVFLDMTTASLDRFGAGHHATWVQLLDAAVFLVLTFGQIAFALWLAARERLRGRRARLHHVIA</sequence>
<dbReference type="Proteomes" id="UP001501867">
    <property type="component" value="Unassembled WGS sequence"/>
</dbReference>
<keyword evidence="1" id="KW-0472">Membrane</keyword>
<feature type="transmembrane region" description="Helical" evidence="1">
    <location>
        <begin position="362"/>
        <end position="385"/>
    </location>
</feature>
<feature type="transmembrane region" description="Helical" evidence="1">
    <location>
        <begin position="320"/>
        <end position="342"/>
    </location>
</feature>
<evidence type="ECO:0000313" key="2">
    <source>
        <dbReference type="EMBL" id="GAA0306892.1"/>
    </source>
</evidence>
<feature type="transmembrane region" description="Helical" evidence="1">
    <location>
        <begin position="211"/>
        <end position="235"/>
    </location>
</feature>
<accession>A0ABN0VJK6</accession>
<gene>
    <name evidence="2" type="ORF">GCM10010302_51990</name>
</gene>
<proteinExistence type="predicted"/>
<reference evidence="2 3" key="1">
    <citation type="journal article" date="2019" name="Int. J. Syst. Evol. Microbiol.">
        <title>The Global Catalogue of Microorganisms (GCM) 10K type strain sequencing project: providing services to taxonomists for standard genome sequencing and annotation.</title>
        <authorList>
            <consortium name="The Broad Institute Genomics Platform"/>
            <consortium name="The Broad Institute Genome Sequencing Center for Infectious Disease"/>
            <person name="Wu L."/>
            <person name="Ma J."/>
        </authorList>
    </citation>
    <scope>NUCLEOTIDE SEQUENCE [LARGE SCALE GENOMIC DNA]</scope>
    <source>
        <strain evidence="2 3">JCM 4505</strain>
    </source>
</reference>
<evidence type="ECO:0000313" key="3">
    <source>
        <dbReference type="Proteomes" id="UP001501867"/>
    </source>
</evidence>
<keyword evidence="1" id="KW-0812">Transmembrane</keyword>
<feature type="transmembrane region" description="Helical" evidence="1">
    <location>
        <begin position="148"/>
        <end position="167"/>
    </location>
</feature>
<name>A0ABN0VJK6_9ACTN</name>
<protein>
    <recommendedName>
        <fullName evidence="4">PqqD family protein</fullName>
    </recommendedName>
</protein>
<feature type="transmembrane region" description="Helical" evidence="1">
    <location>
        <begin position="109"/>
        <end position="128"/>
    </location>
</feature>
<evidence type="ECO:0008006" key="4">
    <source>
        <dbReference type="Google" id="ProtNLM"/>
    </source>
</evidence>
<comment type="caution">
    <text evidence="2">The sequence shown here is derived from an EMBL/GenBank/DDBJ whole genome shotgun (WGS) entry which is preliminary data.</text>
</comment>
<organism evidence="2 3">
    <name type="scientific">Streptomyces polychromogenes</name>
    <dbReference type="NCBI Taxonomy" id="67342"/>
    <lineage>
        <taxon>Bacteria</taxon>
        <taxon>Bacillati</taxon>
        <taxon>Actinomycetota</taxon>
        <taxon>Actinomycetes</taxon>
        <taxon>Kitasatosporales</taxon>
        <taxon>Streptomycetaceae</taxon>
        <taxon>Streptomyces</taxon>
    </lineage>
</organism>
<evidence type="ECO:0000256" key="1">
    <source>
        <dbReference type="SAM" id="Phobius"/>
    </source>
</evidence>
<keyword evidence="3" id="KW-1185">Reference proteome</keyword>
<keyword evidence="1" id="KW-1133">Transmembrane helix</keyword>